<name>A0A4Q9KXK7_9MICR</name>
<dbReference type="VEuPathDB" id="MicrosporidiaDB:CWI36_1888p0010"/>
<dbReference type="Proteomes" id="UP000291404">
    <property type="component" value="Unassembled WGS sequence"/>
</dbReference>
<dbReference type="EMBL" id="PITI01001888">
    <property type="protein sequence ID" value="TBT99678.1"/>
    <property type="molecule type" value="Genomic_DNA"/>
</dbReference>
<proteinExistence type="predicted"/>
<dbReference type="AlphaFoldDB" id="A0A4Q9KXK7"/>
<dbReference type="Gene3D" id="3.80.10.10">
    <property type="entry name" value="Ribonuclease Inhibitor"/>
    <property type="match status" value="1"/>
</dbReference>
<evidence type="ECO:0000313" key="1">
    <source>
        <dbReference type="EMBL" id="TBT99678.1"/>
    </source>
</evidence>
<evidence type="ECO:0000313" key="2">
    <source>
        <dbReference type="Proteomes" id="UP000291404"/>
    </source>
</evidence>
<accession>A0A4Q9KXK7</accession>
<dbReference type="VEuPathDB" id="MicrosporidiaDB:CWI39_0274p0020"/>
<gene>
    <name evidence="1" type="ORF">CWI36_1888p0010</name>
</gene>
<organism evidence="1 2">
    <name type="scientific">Hamiltosporidium magnivora</name>
    <dbReference type="NCBI Taxonomy" id="148818"/>
    <lineage>
        <taxon>Eukaryota</taxon>
        <taxon>Fungi</taxon>
        <taxon>Fungi incertae sedis</taxon>
        <taxon>Microsporidia</taxon>
        <taxon>Dubosqiidae</taxon>
        <taxon>Hamiltosporidium</taxon>
    </lineage>
</organism>
<dbReference type="InterPro" id="IPR032675">
    <property type="entry name" value="LRR_dom_sf"/>
</dbReference>
<keyword evidence="2" id="KW-1185">Reference proteome</keyword>
<comment type="caution">
    <text evidence="1">The sequence shown here is derived from an EMBL/GenBank/DDBJ whole genome shotgun (WGS) entry which is preliminary data.</text>
</comment>
<protein>
    <submittedName>
        <fullName evidence="1">Uncharacterized protein</fullName>
    </submittedName>
</protein>
<dbReference type="SUPFAM" id="SSF52047">
    <property type="entry name" value="RNI-like"/>
    <property type="match status" value="1"/>
</dbReference>
<dbReference type="VEuPathDB" id="MicrosporidiaDB:CWI39_0274p0010"/>
<sequence length="520" mass="61388">MIIALSETNTLIMYEANETNVENLTNTISLVRKKLSKIIFQRFLFNPATMIFLNEYVFEENLILIIFLDYEVINNQIKFSEKILNIKKIVFFNYKDPLVENIFADDNAMSKAKSLLEHDMIYNLKMSNINLKYLMRDDSLFSNLWIISSNYPYIYLLPFYIDLGNVLIYRIFEYKFLYWKITGIIIEKTSNEPNSSSKTKNKGINSDSICLLNLEINLFQVKIFNLSFTNKYISDNICFLKISDSIIEYNGLNSLLRIHNLKKLYLYNIQFLGTEDNKIVKKNKSIITFEFERVQMSFFDPVLKFIKSMEFLCNVSIRYFLENSFFASNDIKFLEKSEISFYRFIDNDEANIGIFLLSVFLVKDSIEFRSNCELGKLKDKFSYNGYRNLKSLKIESVKINETALNVFENLRSLESIELHPNQHIHINFSELFSSCVIYNLKFIILREMRILNDDMMFLSKSKNLERLIFDKCDFIGLSYLTLVKNNFMSLKILKFLTCHYFSSGGLHEFLNEEYSVNILT</sequence>
<reference evidence="1 2" key="1">
    <citation type="submission" date="2017-12" db="EMBL/GenBank/DDBJ databases">
        <authorList>
            <person name="Pombert J.-F."/>
            <person name="Haag K.L."/>
            <person name="Ebert D."/>
        </authorList>
    </citation>
    <scope>NUCLEOTIDE SEQUENCE [LARGE SCALE GENOMIC DNA]</scope>
    <source>
        <strain evidence="1">BE-OM-2</strain>
    </source>
</reference>